<dbReference type="Proteomes" id="UP000052052">
    <property type="component" value="Unassembled WGS sequence"/>
</dbReference>
<evidence type="ECO:0000313" key="3">
    <source>
        <dbReference type="EMBL" id="KRG71568.1"/>
    </source>
</evidence>
<dbReference type="RefSeq" id="WP_083487352.1">
    <property type="nucleotide sequence ID" value="NZ_LDJL01000002.1"/>
</dbReference>
<gene>
    <name evidence="3" type="ORF">ABB29_02020</name>
</gene>
<dbReference type="EMBL" id="LDJL01000002">
    <property type="protein sequence ID" value="KRG71568.1"/>
    <property type="molecule type" value="Genomic_DNA"/>
</dbReference>
<organism evidence="3 4">
    <name type="scientific">Pseudoxanthomonas dokdonensis</name>
    <dbReference type="NCBI Taxonomy" id="344882"/>
    <lineage>
        <taxon>Bacteria</taxon>
        <taxon>Pseudomonadati</taxon>
        <taxon>Pseudomonadota</taxon>
        <taxon>Gammaproteobacteria</taxon>
        <taxon>Lysobacterales</taxon>
        <taxon>Lysobacteraceae</taxon>
        <taxon>Pseudoxanthomonas</taxon>
    </lineage>
</organism>
<dbReference type="InterPro" id="IPR003777">
    <property type="entry name" value="XdhC_CoxI"/>
</dbReference>
<evidence type="ECO:0000313" key="4">
    <source>
        <dbReference type="Proteomes" id="UP000052052"/>
    </source>
</evidence>
<dbReference type="SUPFAM" id="SSF53335">
    <property type="entry name" value="S-adenosyl-L-methionine-dependent methyltransferases"/>
    <property type="match status" value="1"/>
</dbReference>
<reference evidence="3 4" key="1">
    <citation type="submission" date="2015-05" db="EMBL/GenBank/DDBJ databases">
        <title>Genome sequencing and analysis of members of genus Stenotrophomonas.</title>
        <authorList>
            <person name="Patil P.P."/>
            <person name="Midha S."/>
            <person name="Patil P.B."/>
        </authorList>
    </citation>
    <scope>NUCLEOTIDE SEQUENCE [LARGE SCALE GENOMIC DNA]</scope>
    <source>
        <strain evidence="3 4">DSM 21858</strain>
    </source>
</reference>
<feature type="domain" description="XdhC Rossmann" evidence="2">
    <location>
        <begin position="175"/>
        <end position="311"/>
    </location>
</feature>
<dbReference type="PANTHER" id="PTHR30388">
    <property type="entry name" value="ALDEHYDE OXIDOREDUCTASE MOLYBDENUM COFACTOR ASSEMBLY PROTEIN"/>
    <property type="match status" value="1"/>
</dbReference>
<evidence type="ECO:0008006" key="5">
    <source>
        <dbReference type="Google" id="ProtNLM"/>
    </source>
</evidence>
<protein>
    <recommendedName>
        <fullName evidence="5">XshC-Cox1-family protein</fullName>
    </recommendedName>
</protein>
<accession>A0A0R0CQ34</accession>
<dbReference type="STRING" id="344882.ABB29_02020"/>
<evidence type="ECO:0000259" key="2">
    <source>
        <dbReference type="Pfam" id="PF13478"/>
    </source>
</evidence>
<proteinExistence type="predicted"/>
<sequence>MTALRTVMDASLVAHRHDQTATLAIVVQTEGSTYVRAGALALFVTDATPVGWLSGGCLEPEIARCAAEVAQRNALGWMCIDTRDDEDLFAGSAVGCRGKLHIALLPLRQLQQWPQLVAAWQAGQGTLHLQFVDEGVVDASLGLHRQRWEFAEVESFHDAPALAAVELQLPPPPSLLVLGAGPETGFLLPQLRTLGWMSTLIERRPRWLAQAQHADAFIRGSFEDLPHAARFDAALVMHHHFDMDREALTALAATAIPFLGLLGPRRRHDDLFKLIPDALQARLSPRLHSPVGIKLGGQGPQAIALSIAAQLQLLHSGERQ</sequence>
<dbReference type="PATRIC" id="fig|344882.3.peg.1607"/>
<dbReference type="InterPro" id="IPR052698">
    <property type="entry name" value="MoCofactor_Util/Proc"/>
</dbReference>
<dbReference type="Gene3D" id="3.40.50.720">
    <property type="entry name" value="NAD(P)-binding Rossmann-like Domain"/>
    <property type="match status" value="1"/>
</dbReference>
<dbReference type="Pfam" id="PF02625">
    <property type="entry name" value="XdhC_CoxI"/>
    <property type="match status" value="1"/>
</dbReference>
<feature type="domain" description="XdhC- CoxI" evidence="1">
    <location>
        <begin position="16"/>
        <end position="72"/>
    </location>
</feature>
<dbReference type="AlphaFoldDB" id="A0A0R0CQ34"/>
<name>A0A0R0CQ34_9GAMM</name>
<dbReference type="Pfam" id="PF13478">
    <property type="entry name" value="XdhC_C"/>
    <property type="match status" value="1"/>
</dbReference>
<evidence type="ECO:0000259" key="1">
    <source>
        <dbReference type="Pfam" id="PF02625"/>
    </source>
</evidence>
<dbReference type="OrthoDB" id="9815497at2"/>
<dbReference type="PANTHER" id="PTHR30388:SF4">
    <property type="entry name" value="MOLYBDENUM COFACTOR INSERTION CHAPERONE PAOD"/>
    <property type="match status" value="1"/>
</dbReference>
<dbReference type="InterPro" id="IPR029063">
    <property type="entry name" value="SAM-dependent_MTases_sf"/>
</dbReference>
<dbReference type="InterPro" id="IPR027051">
    <property type="entry name" value="XdhC_Rossmann_dom"/>
</dbReference>
<keyword evidence="4" id="KW-1185">Reference proteome</keyword>
<comment type="caution">
    <text evidence="3">The sequence shown here is derived from an EMBL/GenBank/DDBJ whole genome shotgun (WGS) entry which is preliminary data.</text>
</comment>